<dbReference type="Proteomes" id="UP000230233">
    <property type="component" value="Unassembled WGS sequence"/>
</dbReference>
<dbReference type="EMBL" id="PDUG01000026">
    <property type="protein sequence ID" value="PIC12209.1"/>
    <property type="molecule type" value="Genomic_DNA"/>
</dbReference>
<accession>A0A2G5SBD4</accession>
<evidence type="ECO:0000256" key="1">
    <source>
        <dbReference type="SAM" id="MobiDB-lite"/>
    </source>
</evidence>
<evidence type="ECO:0000313" key="3">
    <source>
        <dbReference type="Proteomes" id="UP000230233"/>
    </source>
</evidence>
<gene>
    <name evidence="2" type="ORF">B9Z55_028561</name>
</gene>
<name>A0A2G5SBD4_9PELO</name>
<feature type="compositionally biased region" description="Polar residues" evidence="1">
    <location>
        <begin position="1"/>
        <end position="20"/>
    </location>
</feature>
<organism evidence="2 3">
    <name type="scientific">Caenorhabditis nigoni</name>
    <dbReference type="NCBI Taxonomy" id="1611254"/>
    <lineage>
        <taxon>Eukaryota</taxon>
        <taxon>Metazoa</taxon>
        <taxon>Ecdysozoa</taxon>
        <taxon>Nematoda</taxon>
        <taxon>Chromadorea</taxon>
        <taxon>Rhabditida</taxon>
        <taxon>Rhabditina</taxon>
        <taxon>Rhabditomorpha</taxon>
        <taxon>Rhabditoidea</taxon>
        <taxon>Rhabditidae</taxon>
        <taxon>Peloderinae</taxon>
        <taxon>Caenorhabditis</taxon>
    </lineage>
</organism>
<evidence type="ECO:0000313" key="2">
    <source>
        <dbReference type="EMBL" id="PIC12209.1"/>
    </source>
</evidence>
<sequence>MMQKNAGTARQMDFQNNQQGETEEVMGDVKANGRGMCGAVFRMDGRRSPHLKSLQMRMHGSLCDSVKAVVCNNGSPR</sequence>
<keyword evidence="3" id="KW-1185">Reference proteome</keyword>
<dbReference type="AlphaFoldDB" id="A0A2G5SBD4"/>
<proteinExistence type="predicted"/>
<feature type="region of interest" description="Disordered" evidence="1">
    <location>
        <begin position="1"/>
        <end position="29"/>
    </location>
</feature>
<reference evidence="3" key="1">
    <citation type="submission" date="2017-10" db="EMBL/GenBank/DDBJ databases">
        <title>Rapid genome shrinkage in a self-fertile nematode reveals novel sperm competition proteins.</title>
        <authorList>
            <person name="Yin D."/>
            <person name="Schwarz E.M."/>
            <person name="Thomas C.G."/>
            <person name="Felde R.L."/>
            <person name="Korf I.F."/>
            <person name="Cutter A.D."/>
            <person name="Schartner C.M."/>
            <person name="Ralston E.J."/>
            <person name="Meyer B.J."/>
            <person name="Haag E.S."/>
        </authorList>
    </citation>
    <scope>NUCLEOTIDE SEQUENCE [LARGE SCALE GENOMIC DNA]</scope>
    <source>
        <strain evidence="3">JU1422</strain>
    </source>
</reference>
<protein>
    <submittedName>
        <fullName evidence="2">Uncharacterized protein</fullName>
    </submittedName>
</protein>
<comment type="caution">
    <text evidence="2">The sequence shown here is derived from an EMBL/GenBank/DDBJ whole genome shotgun (WGS) entry which is preliminary data.</text>
</comment>